<proteinExistence type="predicted"/>
<feature type="coiled-coil region" evidence="1">
    <location>
        <begin position="160"/>
        <end position="187"/>
    </location>
</feature>
<keyword evidence="1" id="KW-0175">Coiled coil</keyword>
<sequence>MPGVRARTLPHGVDVRGTRDVAPAEAKRRFDIDSDATVVSQIGYVAPRKNTDVMLELADSFPEYEFLVAGGPRRDDEREYFQSIRSNAPSNLTITGVLPDEDFHAAFAATDLAVLSYSDIRQSGILNWCFAYRVPMLCRRIPYFERIASKWGGIALYEPDDDLGDRLREAVSDLETLEREMDSFREANSFEAVAGEHVKLYREL</sequence>
<organism evidence="2 3">
    <name type="scientific">Halorussus limi</name>
    <dbReference type="NCBI Taxonomy" id="2938695"/>
    <lineage>
        <taxon>Archaea</taxon>
        <taxon>Methanobacteriati</taxon>
        <taxon>Methanobacteriota</taxon>
        <taxon>Stenosarchaea group</taxon>
        <taxon>Halobacteria</taxon>
        <taxon>Halobacteriales</taxon>
        <taxon>Haladaptataceae</taxon>
        <taxon>Halorussus</taxon>
    </lineage>
</organism>
<evidence type="ECO:0008006" key="4">
    <source>
        <dbReference type="Google" id="ProtNLM"/>
    </source>
</evidence>
<accession>A0A8U0HTV9</accession>
<dbReference type="SUPFAM" id="SSF53756">
    <property type="entry name" value="UDP-Glycosyltransferase/glycogen phosphorylase"/>
    <property type="match status" value="1"/>
</dbReference>
<dbReference type="Gene3D" id="3.40.50.2000">
    <property type="entry name" value="Glycogen Phosphorylase B"/>
    <property type="match status" value="1"/>
</dbReference>
<protein>
    <recommendedName>
        <fullName evidence="4">Glycosyltransferase</fullName>
    </recommendedName>
</protein>
<dbReference type="GeneID" id="72187003"/>
<dbReference type="EMBL" id="CP096659">
    <property type="protein sequence ID" value="UPV74289.1"/>
    <property type="molecule type" value="Genomic_DNA"/>
</dbReference>
<reference evidence="2 3" key="1">
    <citation type="submission" date="2022-04" db="EMBL/GenBank/DDBJ databases">
        <title>Diverse halophilic archaea isolated from saline environments.</title>
        <authorList>
            <person name="Cui H.-L."/>
        </authorList>
    </citation>
    <scope>NUCLEOTIDE SEQUENCE [LARGE SCALE GENOMIC DNA]</scope>
    <source>
        <strain evidence="2 3">XZYJT49</strain>
    </source>
</reference>
<evidence type="ECO:0000313" key="3">
    <source>
        <dbReference type="Proteomes" id="UP000830729"/>
    </source>
</evidence>
<dbReference type="KEGG" id="halx:M0R89_17350"/>
<gene>
    <name evidence="2" type="ORF">M0R89_17350</name>
</gene>
<dbReference type="AlphaFoldDB" id="A0A8U0HTV9"/>
<evidence type="ECO:0000313" key="2">
    <source>
        <dbReference type="EMBL" id="UPV74289.1"/>
    </source>
</evidence>
<keyword evidence="3" id="KW-1185">Reference proteome</keyword>
<dbReference type="RefSeq" id="WP_248650335.1">
    <property type="nucleotide sequence ID" value="NZ_CP096659.1"/>
</dbReference>
<name>A0A8U0HTV9_9EURY</name>
<evidence type="ECO:0000256" key="1">
    <source>
        <dbReference type="SAM" id="Coils"/>
    </source>
</evidence>
<dbReference type="Proteomes" id="UP000830729">
    <property type="component" value="Chromosome"/>
</dbReference>